<dbReference type="STRING" id="121821.GCA_001870675_01314"/>
<dbReference type="Proteomes" id="UP000249364">
    <property type="component" value="Unassembled WGS sequence"/>
</dbReference>
<proteinExistence type="predicted"/>
<protein>
    <submittedName>
        <fullName evidence="1">Uncharacterized protein</fullName>
    </submittedName>
</protein>
<evidence type="ECO:0000313" key="2">
    <source>
        <dbReference type="Proteomes" id="UP000249364"/>
    </source>
</evidence>
<organism evidence="1 2">
    <name type="scientific">Roseinatronobacter thiooxidans</name>
    <dbReference type="NCBI Taxonomy" id="121821"/>
    <lineage>
        <taxon>Bacteria</taxon>
        <taxon>Pseudomonadati</taxon>
        <taxon>Pseudomonadota</taxon>
        <taxon>Alphaproteobacteria</taxon>
        <taxon>Rhodobacterales</taxon>
        <taxon>Paracoccaceae</taxon>
        <taxon>Roseinatronobacter</taxon>
    </lineage>
</organism>
<accession>A0A2W7PWX1</accession>
<evidence type="ECO:0000313" key="1">
    <source>
        <dbReference type="EMBL" id="PZX40638.1"/>
    </source>
</evidence>
<dbReference type="EMBL" id="QKZQ01000012">
    <property type="protein sequence ID" value="PZX40638.1"/>
    <property type="molecule type" value="Genomic_DNA"/>
</dbReference>
<reference evidence="1 2" key="1">
    <citation type="submission" date="2018-06" db="EMBL/GenBank/DDBJ databases">
        <title>Genomic Encyclopedia of Archaeal and Bacterial Type Strains, Phase II (KMG-II): from individual species to whole genera.</title>
        <authorList>
            <person name="Goeker M."/>
        </authorList>
    </citation>
    <scope>NUCLEOTIDE SEQUENCE [LARGE SCALE GENOMIC DNA]</scope>
    <source>
        <strain evidence="1 2">DSM 13087</strain>
    </source>
</reference>
<dbReference type="RefSeq" id="WP_071470079.1">
    <property type="nucleotide sequence ID" value="NZ_MEHT01000023.1"/>
</dbReference>
<gene>
    <name evidence="1" type="ORF">LY56_02521</name>
</gene>
<sequence>MAHFAEIDDNSILIRVLVVPENQAERGAAFLRDDMGLGGQWVPTSYTGRIARRFAGPGMRWDAALGAFLLPQPFPSWSLDTEGEWHPPVPRPEGDGWDWDEAASGWVERAW</sequence>
<comment type="caution">
    <text evidence="1">The sequence shown here is derived from an EMBL/GenBank/DDBJ whole genome shotgun (WGS) entry which is preliminary data.</text>
</comment>
<dbReference type="OrthoDB" id="7866323at2"/>
<name>A0A2W7PWX1_9RHOB</name>
<dbReference type="AlphaFoldDB" id="A0A2W7PWX1"/>
<keyword evidence="2" id="KW-1185">Reference proteome</keyword>